<dbReference type="EMBL" id="PXOH01000023">
    <property type="protein sequence ID" value="PSF35012.1"/>
    <property type="molecule type" value="Genomic_DNA"/>
</dbReference>
<comment type="caution">
    <text evidence="1">The sequence shown here is derived from an EMBL/GenBank/DDBJ whole genome shotgun (WGS) entry which is preliminary data.</text>
</comment>
<evidence type="ECO:0000313" key="1">
    <source>
        <dbReference type="EMBL" id="PSF35012.1"/>
    </source>
</evidence>
<dbReference type="RefSeq" id="WP_106458282.1">
    <property type="nucleotide sequence ID" value="NZ_PXOH01000023.1"/>
</dbReference>
<dbReference type="Proteomes" id="UP000239001">
    <property type="component" value="Unassembled WGS sequence"/>
</dbReference>
<dbReference type="AlphaFoldDB" id="A0A2T1LU80"/>
<organism evidence="1 2">
    <name type="scientific">Aphanothece hegewaldii CCALA 016</name>
    <dbReference type="NCBI Taxonomy" id="2107694"/>
    <lineage>
        <taxon>Bacteria</taxon>
        <taxon>Bacillati</taxon>
        <taxon>Cyanobacteriota</taxon>
        <taxon>Cyanophyceae</taxon>
        <taxon>Oscillatoriophycideae</taxon>
        <taxon>Chroococcales</taxon>
        <taxon>Aphanothecaceae</taxon>
        <taxon>Aphanothece</taxon>
    </lineage>
</organism>
<evidence type="ECO:0000313" key="2">
    <source>
        <dbReference type="Proteomes" id="UP000239001"/>
    </source>
</evidence>
<proteinExistence type="predicted"/>
<protein>
    <submittedName>
        <fullName evidence="1">Uncharacterized protein</fullName>
    </submittedName>
</protein>
<keyword evidence="2" id="KW-1185">Reference proteome</keyword>
<reference evidence="1 2" key="2">
    <citation type="submission" date="2018-03" db="EMBL/GenBank/DDBJ databases">
        <authorList>
            <person name="Keele B.F."/>
        </authorList>
    </citation>
    <scope>NUCLEOTIDE SEQUENCE [LARGE SCALE GENOMIC DNA]</scope>
    <source>
        <strain evidence="1 2">CCALA 016</strain>
    </source>
</reference>
<gene>
    <name evidence="1" type="ORF">C7H19_17875</name>
</gene>
<reference evidence="1 2" key="1">
    <citation type="submission" date="2018-03" db="EMBL/GenBank/DDBJ databases">
        <title>The ancient ancestry and fast evolution of plastids.</title>
        <authorList>
            <person name="Moore K.R."/>
            <person name="Magnabosco C."/>
            <person name="Momper L."/>
            <person name="Gold D.A."/>
            <person name="Bosak T."/>
            <person name="Fournier G.P."/>
        </authorList>
    </citation>
    <scope>NUCLEOTIDE SEQUENCE [LARGE SCALE GENOMIC DNA]</scope>
    <source>
        <strain evidence="1 2">CCALA 016</strain>
    </source>
</reference>
<accession>A0A2T1LU80</accession>
<name>A0A2T1LU80_9CHRO</name>
<dbReference type="OrthoDB" id="489446at2"/>
<sequence length="274" mass="32108">MITKLTHQQEELMVSYQQAWKAVYLSTAPIERNRVLDVLEDVFKAYPESPTMPEVIFFNSPYAAFNAELRRVTTGNFNDASSDRIINEVTNLMTLQGEGQARTDLWFDLSMDLHSWMNSQMSLEVWEVLEANLVDEVGSRIYKQVWDLLWNWLRDRLQDELKDTPKACLRFCDNFINSDSEWANYAGLYDFCIHELGYRCDEEQWNLYKAMCSECNYWFLPSPEYYIVCDRPIKMLFNEQGQLHSDEEPAIQFIDGFGLSARHGEISSICYPSL</sequence>